<evidence type="ECO:0000259" key="11">
    <source>
        <dbReference type="Pfam" id="PF24878"/>
    </source>
</evidence>
<keyword evidence="3 12" id="KW-0328">Glycosyltransferase</keyword>
<name>A0ABW4GQQ7_9ACTN</name>
<proteinExistence type="predicted"/>
<dbReference type="InterPro" id="IPR038731">
    <property type="entry name" value="RgtA/B/C-like"/>
</dbReference>
<feature type="transmembrane region" description="Helical" evidence="9">
    <location>
        <begin position="136"/>
        <end position="158"/>
    </location>
</feature>
<evidence type="ECO:0000256" key="9">
    <source>
        <dbReference type="SAM" id="Phobius"/>
    </source>
</evidence>
<feature type="transmembrane region" description="Helical" evidence="9">
    <location>
        <begin position="24"/>
        <end position="42"/>
    </location>
</feature>
<feature type="domain" description="Putative mannosyltransferase YkcA/B-like C-terminal" evidence="11">
    <location>
        <begin position="546"/>
        <end position="641"/>
    </location>
</feature>
<evidence type="ECO:0000256" key="6">
    <source>
        <dbReference type="ARBA" id="ARBA00022989"/>
    </source>
</evidence>
<feature type="transmembrane region" description="Helical" evidence="9">
    <location>
        <begin position="451"/>
        <end position="470"/>
    </location>
</feature>
<feature type="transmembrane region" description="Helical" evidence="9">
    <location>
        <begin position="396"/>
        <end position="416"/>
    </location>
</feature>
<evidence type="ECO:0000256" key="2">
    <source>
        <dbReference type="ARBA" id="ARBA00022475"/>
    </source>
</evidence>
<sequence>MAGLTRTLSVARQRARSAGGDPAWARPALLVLLAGTAVLYMWGLGASEWANSFYSAAVQAGASSWKAFFFGSSDAAGAITVDKTPAALWPMAISARLFGVNSWSILLPQAVMGVATVATVYAAVRRALADTVPARVEAGAGLLAGAVLALTPVATLMFRFNNPDALLVLMLTVAAYALVRAQAEASTRWLVVCGACVGAGFLAKMMQAFLVLPAFGLVYLLAAPTPLRRRIWQLALAAAAMVAAAGWWVAIVALVPADARPYIGGSQGNSVLELALGYNGLGRLNGDEVGGLGNTSDDAGWGRMFGYANGGQISWLLPAALVLLVIGSWMLRSAPSTDRARASLGLWGGWVLVTGAMFSLMQGIFHQYYTVALAPAVAALVGLGTGLLWPRRRTVAGAATLAAVVAITAAWSYALLQRTPDWHPWLGPVVVVGGLVTAGVLLGAAYLPGRVVAAAAAAAVLVSLAGPAAYAQDTVASPRSGVIVTAGPSVASGVGLMRTGPGRGKQQGGTARHGQSQQPAGGGREGVPQGRRVVLMHSSPPPSAELVALLNSNAGSYRWPAATLTSLNAAVYQLATRTPVMAMGGFNGTDPAPTLEQFQQYVAQKQIHYFVDGGGMGFAGHDRPHGGSDAAQRIAEWVKTNFTARTVGTAKLYDLTTPT</sequence>
<dbReference type="EC" id="2.4.-.-" evidence="12"/>
<dbReference type="Proteomes" id="UP001597097">
    <property type="component" value="Unassembled WGS sequence"/>
</dbReference>
<comment type="subcellular location">
    <subcellularLocation>
        <location evidence="1">Cell membrane</location>
        <topology evidence="1">Multi-pass membrane protein</topology>
    </subcellularLocation>
</comment>
<keyword evidence="2" id="KW-1003">Cell membrane</keyword>
<dbReference type="PANTHER" id="PTHR33908:SF3">
    <property type="entry name" value="UNDECAPRENYL PHOSPHATE-ALPHA-4-AMINO-4-DEOXY-L-ARABINOSE ARABINOSYL TRANSFERASE"/>
    <property type="match status" value="1"/>
</dbReference>
<evidence type="ECO:0000256" key="5">
    <source>
        <dbReference type="ARBA" id="ARBA00022692"/>
    </source>
</evidence>
<feature type="region of interest" description="Disordered" evidence="8">
    <location>
        <begin position="497"/>
        <end position="528"/>
    </location>
</feature>
<evidence type="ECO:0000256" key="3">
    <source>
        <dbReference type="ARBA" id="ARBA00022676"/>
    </source>
</evidence>
<reference evidence="13" key="1">
    <citation type="journal article" date="2019" name="Int. J. Syst. Evol. Microbiol.">
        <title>The Global Catalogue of Microorganisms (GCM) 10K type strain sequencing project: providing services to taxonomists for standard genome sequencing and annotation.</title>
        <authorList>
            <consortium name="The Broad Institute Genomics Platform"/>
            <consortium name="The Broad Institute Genome Sequencing Center for Infectious Disease"/>
            <person name="Wu L."/>
            <person name="Ma J."/>
        </authorList>
    </citation>
    <scope>NUCLEOTIDE SEQUENCE [LARGE SCALE GENOMIC DNA]</scope>
    <source>
        <strain evidence="13">CGMCC 1.15399</strain>
    </source>
</reference>
<feature type="transmembrane region" description="Helical" evidence="9">
    <location>
        <begin position="313"/>
        <end position="332"/>
    </location>
</feature>
<keyword evidence="13" id="KW-1185">Reference proteome</keyword>
<feature type="transmembrane region" description="Helical" evidence="9">
    <location>
        <begin position="344"/>
        <end position="365"/>
    </location>
</feature>
<feature type="transmembrane region" description="Helical" evidence="9">
    <location>
        <begin position="105"/>
        <end position="124"/>
    </location>
</feature>
<evidence type="ECO:0000256" key="1">
    <source>
        <dbReference type="ARBA" id="ARBA00004651"/>
    </source>
</evidence>
<keyword evidence="7 9" id="KW-0472">Membrane</keyword>
<dbReference type="Pfam" id="PF24878">
    <property type="entry name" value="YkcB_C"/>
    <property type="match status" value="1"/>
</dbReference>
<comment type="caution">
    <text evidence="12">The sequence shown here is derived from an EMBL/GenBank/DDBJ whole genome shotgun (WGS) entry which is preliminary data.</text>
</comment>
<dbReference type="Pfam" id="PF13231">
    <property type="entry name" value="PMT_2"/>
    <property type="match status" value="1"/>
</dbReference>
<keyword evidence="4 12" id="KW-0808">Transferase</keyword>
<accession>A0ABW4GQQ7</accession>
<feature type="transmembrane region" description="Helical" evidence="9">
    <location>
        <begin position="234"/>
        <end position="255"/>
    </location>
</feature>
<organism evidence="12 13">
    <name type="scientific">Nonomuraea guangzhouensis</name>
    <dbReference type="NCBI Taxonomy" id="1291555"/>
    <lineage>
        <taxon>Bacteria</taxon>
        <taxon>Bacillati</taxon>
        <taxon>Actinomycetota</taxon>
        <taxon>Actinomycetes</taxon>
        <taxon>Streptosporangiales</taxon>
        <taxon>Streptosporangiaceae</taxon>
        <taxon>Nonomuraea</taxon>
    </lineage>
</organism>
<dbReference type="InterPro" id="IPR050297">
    <property type="entry name" value="LipidA_mod_glycosyltrf_83"/>
</dbReference>
<protein>
    <submittedName>
        <fullName evidence="12">ArnT family glycosyltransferase</fullName>
        <ecNumber evidence="12">2.4.-.-</ecNumber>
    </submittedName>
</protein>
<evidence type="ECO:0000256" key="8">
    <source>
        <dbReference type="SAM" id="MobiDB-lite"/>
    </source>
</evidence>
<keyword evidence="5 9" id="KW-0812">Transmembrane</keyword>
<feature type="transmembrane region" description="Helical" evidence="9">
    <location>
        <begin position="371"/>
        <end position="389"/>
    </location>
</feature>
<dbReference type="InterPro" id="IPR056785">
    <property type="entry name" value="YkcA/B-like_C"/>
</dbReference>
<feature type="domain" description="Glycosyltransferase RgtA/B/C/D-like" evidence="10">
    <location>
        <begin position="82"/>
        <end position="247"/>
    </location>
</feature>
<dbReference type="RefSeq" id="WP_219529050.1">
    <property type="nucleotide sequence ID" value="NZ_JAHKRM010000005.1"/>
</dbReference>
<evidence type="ECO:0000313" key="12">
    <source>
        <dbReference type="EMBL" id="MFD1545097.1"/>
    </source>
</evidence>
<dbReference type="PANTHER" id="PTHR33908">
    <property type="entry name" value="MANNOSYLTRANSFERASE YKCB-RELATED"/>
    <property type="match status" value="1"/>
</dbReference>
<evidence type="ECO:0000313" key="13">
    <source>
        <dbReference type="Proteomes" id="UP001597097"/>
    </source>
</evidence>
<dbReference type="EMBL" id="JBHUCM010000045">
    <property type="protein sequence ID" value="MFD1545097.1"/>
    <property type="molecule type" value="Genomic_DNA"/>
</dbReference>
<gene>
    <name evidence="12" type="ORF">ACFSJ0_49215</name>
</gene>
<feature type="transmembrane region" description="Helical" evidence="9">
    <location>
        <begin position="189"/>
        <end position="222"/>
    </location>
</feature>
<feature type="transmembrane region" description="Helical" evidence="9">
    <location>
        <begin position="422"/>
        <end position="444"/>
    </location>
</feature>
<dbReference type="GO" id="GO:0016757">
    <property type="term" value="F:glycosyltransferase activity"/>
    <property type="evidence" value="ECO:0007669"/>
    <property type="project" value="UniProtKB-KW"/>
</dbReference>
<keyword evidence="6 9" id="KW-1133">Transmembrane helix</keyword>
<evidence type="ECO:0000256" key="4">
    <source>
        <dbReference type="ARBA" id="ARBA00022679"/>
    </source>
</evidence>
<evidence type="ECO:0000256" key="7">
    <source>
        <dbReference type="ARBA" id="ARBA00023136"/>
    </source>
</evidence>
<evidence type="ECO:0000259" key="10">
    <source>
        <dbReference type="Pfam" id="PF13231"/>
    </source>
</evidence>